<dbReference type="OrthoDB" id="336237at2"/>
<dbReference type="InterPro" id="IPR011463">
    <property type="entry name" value="DUF1569"/>
</dbReference>
<dbReference type="InterPro" id="IPR006311">
    <property type="entry name" value="TAT_signal"/>
</dbReference>
<dbReference type="STRING" id="1035707.SAMN05216552_1001332"/>
<evidence type="ECO:0000313" key="2">
    <source>
        <dbReference type="Proteomes" id="UP000199391"/>
    </source>
</evidence>
<dbReference type="Proteomes" id="UP000199391">
    <property type="component" value="Unassembled WGS sequence"/>
</dbReference>
<evidence type="ECO:0008006" key="3">
    <source>
        <dbReference type="Google" id="ProtNLM"/>
    </source>
</evidence>
<dbReference type="PROSITE" id="PS51318">
    <property type="entry name" value="TAT"/>
    <property type="match status" value="1"/>
</dbReference>
<dbReference type="EMBL" id="FPBO01000001">
    <property type="protein sequence ID" value="SFU30370.1"/>
    <property type="molecule type" value="Genomic_DNA"/>
</dbReference>
<dbReference type="PROSITE" id="PS51257">
    <property type="entry name" value="PROKAR_LIPOPROTEIN"/>
    <property type="match status" value="1"/>
</dbReference>
<protein>
    <recommendedName>
        <fullName evidence="3">DUF1569 domain-containing protein</fullName>
    </recommendedName>
</protein>
<organism evidence="1 2">
    <name type="scientific">Pseudoduganella namucuonensis</name>
    <dbReference type="NCBI Taxonomy" id="1035707"/>
    <lineage>
        <taxon>Bacteria</taxon>
        <taxon>Pseudomonadati</taxon>
        <taxon>Pseudomonadota</taxon>
        <taxon>Betaproteobacteria</taxon>
        <taxon>Burkholderiales</taxon>
        <taxon>Oxalobacteraceae</taxon>
        <taxon>Telluria group</taxon>
        <taxon>Pseudoduganella</taxon>
    </lineage>
</organism>
<dbReference type="AlphaFoldDB" id="A0A1I7F2L3"/>
<proteinExistence type="predicted"/>
<evidence type="ECO:0000313" key="1">
    <source>
        <dbReference type="EMBL" id="SFU30370.1"/>
    </source>
</evidence>
<name>A0A1I7F2L3_9BURK</name>
<keyword evidence="2" id="KW-1185">Reference proteome</keyword>
<accession>A0A1I7F2L3</accession>
<reference evidence="2" key="1">
    <citation type="submission" date="2016-10" db="EMBL/GenBank/DDBJ databases">
        <authorList>
            <person name="Varghese N."/>
            <person name="Submissions S."/>
        </authorList>
    </citation>
    <scope>NUCLEOTIDE SEQUENCE [LARGE SCALE GENOMIC DNA]</scope>
    <source>
        <strain evidence="2">CGMCC 1.11014</strain>
    </source>
</reference>
<dbReference type="Pfam" id="PF07606">
    <property type="entry name" value="DUF1569"/>
    <property type="match status" value="1"/>
</dbReference>
<gene>
    <name evidence="1" type="ORF">SAMN05216552_1001332</name>
</gene>
<sequence>MQKKIDPTRRSFVIAAAGVTTALTVAGATSGCQADSGADRQLRFATLAAAEDELARLAQAGELASSAVWTWARTLAHCAQSIEFSMSGYPQSKSELFQRSVGAAALGVFAWRGRMTHDLAEPIPGAPSLEAVADPAPALERLRAAILAFRAWSGPLRPHFAYGPLDKKEYELAHAMHLANHLSAFRAKS</sequence>
<dbReference type="RefSeq" id="WP_093552789.1">
    <property type="nucleotide sequence ID" value="NZ_FPBO01000001.1"/>
</dbReference>